<keyword evidence="2" id="KW-1185">Reference proteome</keyword>
<dbReference type="EMBL" id="JAZHXJ010000145">
    <property type="protein sequence ID" value="KAL1872005.1"/>
    <property type="molecule type" value="Genomic_DNA"/>
</dbReference>
<protein>
    <submittedName>
        <fullName evidence="1">Uncharacterized protein</fullName>
    </submittedName>
</protein>
<reference evidence="1 2" key="1">
    <citation type="journal article" date="2024" name="Commun. Biol.">
        <title>Comparative genomic analysis of thermophilic fungi reveals convergent evolutionary adaptations and gene losses.</title>
        <authorList>
            <person name="Steindorff A.S."/>
            <person name="Aguilar-Pontes M.V."/>
            <person name="Robinson A.J."/>
            <person name="Andreopoulos B."/>
            <person name="LaButti K."/>
            <person name="Kuo A."/>
            <person name="Mondo S."/>
            <person name="Riley R."/>
            <person name="Otillar R."/>
            <person name="Haridas S."/>
            <person name="Lipzen A."/>
            <person name="Grimwood J."/>
            <person name="Schmutz J."/>
            <person name="Clum A."/>
            <person name="Reid I.D."/>
            <person name="Moisan M.C."/>
            <person name="Butler G."/>
            <person name="Nguyen T.T.M."/>
            <person name="Dewar K."/>
            <person name="Conant G."/>
            <person name="Drula E."/>
            <person name="Henrissat B."/>
            <person name="Hansel C."/>
            <person name="Singer S."/>
            <person name="Hutchinson M.I."/>
            <person name="de Vries R.P."/>
            <person name="Natvig D.O."/>
            <person name="Powell A.J."/>
            <person name="Tsang A."/>
            <person name="Grigoriev I.V."/>
        </authorList>
    </citation>
    <scope>NUCLEOTIDE SEQUENCE [LARGE SCALE GENOMIC DNA]</scope>
    <source>
        <strain evidence="1 2">ATCC 24622</strain>
    </source>
</reference>
<gene>
    <name evidence="1" type="ORF">VTK73DRAFT_1749</name>
</gene>
<accession>A0ABR3X7T4</accession>
<proteinExistence type="predicted"/>
<name>A0ABR3X7T4_9PEZI</name>
<sequence length="115" mass="13009">MLALPPVLPSPETSITRCCALLLLGHYFDKDGSAFAVVVTSKSRQAAHDTLKEGEGLETWRVWGSSADLATYFERRKQKVWQADARLIRQPEAWAALLRDKRSTWLYQTTVDTLT</sequence>
<dbReference type="Proteomes" id="UP001586593">
    <property type="component" value="Unassembled WGS sequence"/>
</dbReference>
<evidence type="ECO:0000313" key="2">
    <source>
        <dbReference type="Proteomes" id="UP001586593"/>
    </source>
</evidence>
<comment type="caution">
    <text evidence="1">The sequence shown here is derived from an EMBL/GenBank/DDBJ whole genome shotgun (WGS) entry which is preliminary data.</text>
</comment>
<evidence type="ECO:0000313" key="1">
    <source>
        <dbReference type="EMBL" id="KAL1872005.1"/>
    </source>
</evidence>
<organism evidence="1 2">
    <name type="scientific">Phialemonium thermophilum</name>
    <dbReference type="NCBI Taxonomy" id="223376"/>
    <lineage>
        <taxon>Eukaryota</taxon>
        <taxon>Fungi</taxon>
        <taxon>Dikarya</taxon>
        <taxon>Ascomycota</taxon>
        <taxon>Pezizomycotina</taxon>
        <taxon>Sordariomycetes</taxon>
        <taxon>Sordariomycetidae</taxon>
        <taxon>Cephalothecales</taxon>
        <taxon>Cephalothecaceae</taxon>
        <taxon>Phialemonium</taxon>
    </lineage>
</organism>